<protein>
    <submittedName>
        <fullName evidence="2">26S proteasome protein, macropain, putative</fullName>
    </submittedName>
</protein>
<accession>G0QYX9</accession>
<dbReference type="GO" id="GO:0005634">
    <property type="term" value="C:nucleus"/>
    <property type="evidence" value="ECO:0007669"/>
    <property type="project" value="TreeGrafter"/>
</dbReference>
<dbReference type="Proteomes" id="UP000008983">
    <property type="component" value="Unassembled WGS sequence"/>
</dbReference>
<dbReference type="GO" id="GO:0008541">
    <property type="term" value="C:proteasome regulatory particle, lid subcomplex"/>
    <property type="evidence" value="ECO:0007669"/>
    <property type="project" value="TreeGrafter"/>
</dbReference>
<dbReference type="RefSeq" id="XP_004030786.1">
    <property type="nucleotide sequence ID" value="XM_004030738.1"/>
</dbReference>
<dbReference type="GO" id="GO:0006511">
    <property type="term" value="P:ubiquitin-dependent protein catabolic process"/>
    <property type="evidence" value="ECO:0007669"/>
    <property type="project" value="TreeGrafter"/>
</dbReference>
<evidence type="ECO:0000313" key="2">
    <source>
        <dbReference type="EMBL" id="EGR29550.1"/>
    </source>
</evidence>
<dbReference type="OrthoDB" id="1093at2759"/>
<proteinExistence type="predicted"/>
<dbReference type="InterPro" id="IPR035298">
    <property type="entry name" value="PSMD13"/>
</dbReference>
<dbReference type="OMA" id="YCRPAED"/>
<dbReference type="InParanoid" id="G0QYX9"/>
<dbReference type="PANTHER" id="PTHR10539">
    <property type="entry name" value="26S PROTEASOME NON-ATPASE REGULATORY SUBUNIT 13"/>
    <property type="match status" value="1"/>
</dbReference>
<sequence>MAFLDLVFNLPKNDRTISFTQIAQKTKQDVKEIEFLLIRCMAYGLVKGMINEIKQQVTISWMIPRILDNQRIEVMKNKFNEWSFVMKNLIQVVEQQASPIY</sequence>
<organism evidence="2 3">
    <name type="scientific">Ichthyophthirius multifiliis</name>
    <name type="common">White spot disease agent</name>
    <name type="synonym">Ich</name>
    <dbReference type="NCBI Taxonomy" id="5932"/>
    <lineage>
        <taxon>Eukaryota</taxon>
        <taxon>Sar</taxon>
        <taxon>Alveolata</taxon>
        <taxon>Ciliophora</taxon>
        <taxon>Intramacronucleata</taxon>
        <taxon>Oligohymenophorea</taxon>
        <taxon>Hymenostomatida</taxon>
        <taxon>Ophryoglenina</taxon>
        <taxon>Ichthyophthirius</taxon>
    </lineage>
</organism>
<reference evidence="2 3" key="1">
    <citation type="submission" date="2011-07" db="EMBL/GenBank/DDBJ databases">
        <authorList>
            <person name="Coyne R."/>
            <person name="Brami D."/>
            <person name="Johnson J."/>
            <person name="Hostetler J."/>
            <person name="Hannick L."/>
            <person name="Clark T."/>
            <person name="Cassidy-Hanley D."/>
            <person name="Inman J."/>
        </authorList>
    </citation>
    <scope>NUCLEOTIDE SEQUENCE [LARGE SCALE GENOMIC DNA]</scope>
    <source>
        <strain evidence="2 3">G5</strain>
    </source>
</reference>
<dbReference type="InterPro" id="IPR000717">
    <property type="entry name" value="PCI_dom"/>
</dbReference>
<feature type="domain" description="PCI" evidence="1">
    <location>
        <begin position="13"/>
        <end position="61"/>
    </location>
</feature>
<evidence type="ECO:0000259" key="1">
    <source>
        <dbReference type="Pfam" id="PF01399"/>
    </source>
</evidence>
<dbReference type="GO" id="GO:0005829">
    <property type="term" value="C:cytosol"/>
    <property type="evidence" value="ECO:0007669"/>
    <property type="project" value="TreeGrafter"/>
</dbReference>
<dbReference type="AlphaFoldDB" id="G0QYX9"/>
<name>G0QYX9_ICHMU</name>
<dbReference type="STRING" id="857967.G0QYX9"/>
<dbReference type="PANTHER" id="PTHR10539:SF0">
    <property type="entry name" value="26S PROTEASOME NON-ATPASE REGULATORY SUBUNIT 13"/>
    <property type="match status" value="1"/>
</dbReference>
<dbReference type="GeneID" id="14905677"/>
<dbReference type="GO" id="GO:0005198">
    <property type="term" value="F:structural molecule activity"/>
    <property type="evidence" value="ECO:0007669"/>
    <property type="project" value="TreeGrafter"/>
</dbReference>
<dbReference type="EMBL" id="GL984132">
    <property type="protein sequence ID" value="EGR29550.1"/>
    <property type="molecule type" value="Genomic_DNA"/>
</dbReference>
<keyword evidence="3" id="KW-1185">Reference proteome</keyword>
<keyword evidence="2" id="KW-0647">Proteasome</keyword>
<evidence type="ECO:0000313" key="3">
    <source>
        <dbReference type="Proteomes" id="UP000008983"/>
    </source>
</evidence>
<dbReference type="eggNOG" id="KOG2908">
    <property type="taxonomic scope" value="Eukaryota"/>
</dbReference>
<dbReference type="Pfam" id="PF01399">
    <property type="entry name" value="PCI"/>
    <property type="match status" value="1"/>
</dbReference>
<gene>
    <name evidence="2" type="ORF">IMG5_153210</name>
</gene>